<dbReference type="SUPFAM" id="SSF53822">
    <property type="entry name" value="Periplasmic binding protein-like I"/>
    <property type="match status" value="1"/>
</dbReference>
<feature type="transmembrane region" description="Helical" evidence="6">
    <location>
        <begin position="1539"/>
        <end position="1564"/>
    </location>
</feature>
<feature type="compositionally biased region" description="Basic residues" evidence="5">
    <location>
        <begin position="2847"/>
        <end position="2863"/>
    </location>
</feature>
<feature type="transmembrane region" description="Helical" evidence="6">
    <location>
        <begin position="2170"/>
        <end position="2192"/>
    </location>
</feature>
<dbReference type="InterPro" id="IPR001828">
    <property type="entry name" value="ANF_lig-bd_rcpt"/>
</dbReference>
<dbReference type="InterPro" id="IPR028082">
    <property type="entry name" value="Peripla_BP_I"/>
</dbReference>
<dbReference type="SUPFAM" id="SSF52058">
    <property type="entry name" value="L domain-like"/>
    <property type="match status" value="1"/>
</dbReference>
<feature type="compositionally biased region" description="Basic and acidic residues" evidence="5">
    <location>
        <begin position="2451"/>
        <end position="2461"/>
    </location>
</feature>
<feature type="compositionally biased region" description="Basic and acidic residues" evidence="5">
    <location>
        <begin position="1749"/>
        <end position="1759"/>
    </location>
</feature>
<feature type="region of interest" description="Disordered" evidence="5">
    <location>
        <begin position="1587"/>
        <end position="1652"/>
    </location>
</feature>
<feature type="compositionally biased region" description="Gly residues" evidence="5">
    <location>
        <begin position="2826"/>
        <end position="2835"/>
    </location>
</feature>
<feature type="region of interest" description="Disordered" evidence="5">
    <location>
        <begin position="2826"/>
        <end position="2906"/>
    </location>
</feature>
<proteinExistence type="predicted"/>
<feature type="compositionally biased region" description="Basic and acidic residues" evidence="5">
    <location>
        <begin position="3069"/>
        <end position="3078"/>
    </location>
</feature>
<feature type="transmembrane region" description="Helical" evidence="6">
    <location>
        <begin position="1786"/>
        <end position="1804"/>
    </location>
</feature>
<keyword evidence="2 6" id="KW-0812">Transmembrane</keyword>
<name>A0A0G4FII0_9ALVE</name>
<feature type="region of interest" description="Disordered" evidence="5">
    <location>
        <begin position="2497"/>
        <end position="2519"/>
    </location>
</feature>
<feature type="compositionally biased region" description="Basic and acidic residues" evidence="5">
    <location>
        <begin position="2504"/>
        <end position="2515"/>
    </location>
</feature>
<dbReference type="Gene3D" id="3.80.10.10">
    <property type="entry name" value="Ribonuclease Inhibitor"/>
    <property type="match status" value="1"/>
</dbReference>
<dbReference type="Pfam" id="PF01094">
    <property type="entry name" value="ANF_receptor"/>
    <property type="match status" value="1"/>
</dbReference>
<feature type="signal peptide" evidence="7">
    <location>
        <begin position="1"/>
        <end position="26"/>
    </location>
</feature>
<dbReference type="VEuPathDB" id="CryptoDB:Cvel_3372"/>
<dbReference type="InterPro" id="IPR032675">
    <property type="entry name" value="LRR_dom_sf"/>
</dbReference>
<feature type="region of interest" description="Disordered" evidence="5">
    <location>
        <begin position="2446"/>
        <end position="2485"/>
    </location>
</feature>
<dbReference type="PhylomeDB" id="A0A0G4FII0"/>
<feature type="transmembrane region" description="Helical" evidence="6">
    <location>
        <begin position="2004"/>
        <end position="2027"/>
    </location>
</feature>
<keyword evidence="7" id="KW-0732">Signal</keyword>
<dbReference type="PANTHER" id="PTHR11319:SF35">
    <property type="entry name" value="OUTER MEMBRANE PROTEIN PMPC-RELATED"/>
    <property type="match status" value="1"/>
</dbReference>
<keyword evidence="3 6" id="KW-1133">Transmembrane helix</keyword>
<evidence type="ECO:0000256" key="7">
    <source>
        <dbReference type="SAM" id="SignalP"/>
    </source>
</evidence>
<keyword evidence="4 6" id="KW-0472">Membrane</keyword>
<dbReference type="EMBL" id="CDMZ01000396">
    <property type="protein sequence ID" value="CEM13383.1"/>
    <property type="molecule type" value="Genomic_DNA"/>
</dbReference>
<evidence type="ECO:0000256" key="6">
    <source>
        <dbReference type="SAM" id="Phobius"/>
    </source>
</evidence>
<gene>
    <name evidence="9" type="ORF">Cvel_3372</name>
</gene>
<organism evidence="9">
    <name type="scientific">Chromera velia CCMP2878</name>
    <dbReference type="NCBI Taxonomy" id="1169474"/>
    <lineage>
        <taxon>Eukaryota</taxon>
        <taxon>Sar</taxon>
        <taxon>Alveolata</taxon>
        <taxon>Colpodellida</taxon>
        <taxon>Chromeraceae</taxon>
        <taxon>Chromera</taxon>
    </lineage>
</organism>
<feature type="chain" id="PRO_5005188664" description="Receptor ligand binding region domain-containing protein" evidence="7">
    <location>
        <begin position="27"/>
        <end position="3133"/>
    </location>
</feature>
<feature type="compositionally biased region" description="Pro residues" evidence="5">
    <location>
        <begin position="2749"/>
        <end position="2758"/>
    </location>
</feature>
<feature type="compositionally biased region" description="Polar residues" evidence="5">
    <location>
        <begin position="1760"/>
        <end position="1777"/>
    </location>
</feature>
<dbReference type="SMART" id="SM01411">
    <property type="entry name" value="Ephrin_rec_like"/>
    <property type="match status" value="2"/>
</dbReference>
<comment type="subcellular location">
    <subcellularLocation>
        <location evidence="1">Membrane</location>
    </subcellularLocation>
</comment>
<reference evidence="9" key="1">
    <citation type="submission" date="2014-11" db="EMBL/GenBank/DDBJ databases">
        <authorList>
            <person name="Otto D Thomas"/>
            <person name="Naeem Raeece"/>
        </authorList>
    </citation>
    <scope>NUCLEOTIDE SEQUENCE</scope>
</reference>
<feature type="transmembrane region" description="Helical" evidence="6">
    <location>
        <begin position="1456"/>
        <end position="1476"/>
    </location>
</feature>
<feature type="transmembrane region" description="Helical" evidence="6">
    <location>
        <begin position="1415"/>
        <end position="1436"/>
    </location>
</feature>
<protein>
    <recommendedName>
        <fullName evidence="8">Receptor ligand binding region domain-containing protein</fullName>
    </recommendedName>
</protein>
<feature type="compositionally biased region" description="Polar residues" evidence="5">
    <location>
        <begin position="3079"/>
        <end position="3091"/>
    </location>
</feature>
<evidence type="ECO:0000313" key="9">
    <source>
        <dbReference type="EMBL" id="CEM13383.1"/>
    </source>
</evidence>
<evidence type="ECO:0000256" key="3">
    <source>
        <dbReference type="ARBA" id="ARBA00022989"/>
    </source>
</evidence>
<evidence type="ECO:0000256" key="1">
    <source>
        <dbReference type="ARBA" id="ARBA00004370"/>
    </source>
</evidence>
<sequence>MLPMVTVKRHLQAIICFFGLACLCGAQPRKVTIGVGVITECFDKTTYPFGFNTAFRHFNQNNATRYNETEFQFLVANLRRSSCDGGADGSEGNSPLEAAGVLLAMFSQGVSAVIGLVSSATALNLVPLASSVGLPFLSTATLSELENFHPVFSRVGVASDRQQAAAITEVLKHWKWENSRKALVFSGNVYSRGLANEVENAGGQGYTRVLLPDSELRRGNGNVGTDQKTEKEDLKLRSSRLRQELMKVNGWKSEGGAATDDVAIFLFLAVMEDAQVVLEASKPGNRAEKNRTTREGSPIGEISFDDDWPGLLDRPEVAIILNDDLAANLRTGRHRMKLLSDNPKVLRGMLGVAPPVVSVGPDRFGIPDSRLEIRADDGTVVSRLQMNALTPRVYDLTILVMTVLAEAHLLDRTGNDHVYSLTSFQPNFRLLEEPVPPFTDILLTNLSRDVPSLFHQVKPDVFYGVMNGSLVRDGGLNATAEIWSLDGELTLKTRTDFSLLNFRFEEGNFTKSQLAMIRKGELVFDRDDPNFGGSDDSTIPPKDCIVCGQQCPACGADRPDVEDLIDQLMSDCRNCKLALSIWTSMEPREREGWGKIPLWMRYCIRRGFDQQYLEEMCPGSMTLASAGSESQKRFVQLADLSNASDVRGDRAHFCFFWGALRCRAPSEENSEGGYEIDVSTIGLFGTLPQSLWKLRYAQILDLSRNNFQGPLFNPVPQEPRFPVSCDSLLPHESLRALRLRGNRLNGTLEGLRGMTGNGLRELDLSKNLFTGTLPVELLTFPNISERLDFESNRLSHPLPDPVPADLERCVVNPQLARLSFYETFGTEEFSTTQQTQNSPLPERLLNHHMASLRVIRLGSARFDGDGLEKVNFTNARSLQDLDLRGNNFNPGLPQRLIQRMREFCQLSGSMPVSLDARQWGCAPGTRPPMFREKGFEAQSDDLCAVLLKKSWKCSLEGGNCTASLPDDLPSCALCAPCGVGETTEGSDGVCRPCSAGTMSNVNFRELLLGGTECTVTPQGGAFDINGVELSNIPCRGCKQGYFSKGEASCTCTPCFPGTFADDSGSAACRTCPPRTFADEFASDKCKPCPESAHCGQTEEEKEKEEEALRGVVKLETASWGQQSDQLKIIRDSFNASVDSRYRVVPAWAGLAKLKESEHRRLRSICPSPEEGFHAVRVKADGEGAGPVSLCACVYAWLTYDGRFPKETPEPYVDFFDESVILERDSACARFFNFTQESLPEPPNLTDLSSEHCPAADVCSDHVPGSLCHLAREESTWSLTEGQEDAYVCGAEDPQIQSWGNFGRRDETLSSILSTAAGQVQVRCQQRRYRTTSTLSALRFRRHSSADPVMSVAKEGSRGENEVEGAFFARCPWGASVCGVDNQCRNGTMNPFCARCEPNKTRSALQSGCKQCGDRVWLLARLLLIILVVGLISALVVRCILTGKNRIKSAERSMQAAVFKIFTTWFELFIVGMKLLLDSVAQYRNLLEGNSFTKAIGSWVWKSGGFPIERAFESPVSLTLGLDCIDDLKKSVGATRPEQIHLIAALVLPVLALIVAFSVSVLSQISCGGDAERRRAGMNRLLLSPEGGVALSAGSTSDRERHSRGRLKRPEGELARRRTRGSSLGSSPSERVKGLSASFPPQMQQESEVPGDADTVDIEKGGGVGEDRLQSAVSTVGENTEMLFRARTGPLGDPRRVSVSSLRRCETFDGPHEAAVRQIRIPPAPVRESSLSRRSEKKSFWRKLFGQRSRRGEEGTDNQRSEAGSSSAGSLWKTQNGSAGARWSGRVLNRCLSAWVVVLFLFHPWMAREFSRNVSCVHVDQGSSAETVGDGGRPLFLAMDPNLRCREMPHLTWYALAWVGLGLWTLGTLVAFAVVLRTIRFRLHEEKTLARFGFLYRHYQPSLFGWELWAMSRKILVLVPLWVPLVAPSLRTTSWLAIAVVFLWVHALAQPYSSTCFSICNRLEQHALMAFFLTVLGAQVIKQLGDGVEDLLRQGRDVPGIRMSLYGMAIILIGILLVHFSFVLRVVLWLCRPVLRKLAAVSRTSKGRFYCGRWLTSGWRRYHRKTVLSKWERPFHGFAVEASQCHEEAPAGAAHFAEYGKDADESLDSAKRPRRLQVRTQLLRGFRWNTDDVDAPGGCACLNRRGMRRGAKTTLCSAAVEKLKRFMRVKVFFTLLCLEILFDSCCCVCGAFLCWSRRGWHLWEWTRALLLLQQNTVVLRDGHRMDTSNLSQKERKYAAELICDVVRPQLQMLGGEVDLQVTNELLCVPLRKRILRKLRSRAKEIFFKHTVLSGASAGEVMVLRHRVENLERRAEWAELVRACRASARKDRMTQLRLRNLLNERAPIEEFFQTFGHLLSTRRRVRRVSLGQSTISSVSASVHSALPTSQPSALSLTSLNRYTRPLSTVPSGRVDFDLRGDLPAYLPASAHRPLFGPSNRASTAFHLKSSPAAEDRQEEDRVPAHSTTDPHPLNEATHRRISPDAPVLPSTLLASDATQVPTAAAEKAEDDSLRDFFKGGGGESLRERGQLQSLGGRSRAVSTLGFRRRWPSWVSSIPSAVLASQSTLSLPGFERKELYSREKVILPRQRILYAACLRVRALVRFVRAVTEIAKDVRKPSDKGAAAEICRMTVEDLQAELSSHKVAEQIQLVRTLREHAAEYVGIGNMGGRRPEKFLPLVAVDDGTGKGVGEMDVREVPLARYDLLWKWREFRASTVYLNRNVPRSLTPPSLIISRCYSDPQRNPSSFDGPVPPTPPNAPLSPGTPSSVGNLCAESASGSPDRAPSASVCSRGFFEDLQGRSPGALTASPRKSAETCPFSCHTKGEGGLSAGLGPEGFAGPSASPRETGRHRTRTASRGRRRGRSSSRLAENTAKGEGGRSRSRRRDQRGNQGTEPSFPDAAASRSQLLSSSLGSLPFSLAQRVPTGLPPTPLVQRTFEGTVSTGEGIVQEVPEGQHPPSPQVDAFTNSCADIRSEGSRLVPIPPAPGVPPSPPLNVENVFSPFLPTQQSKREIKTTCIQWNDHGTANTTPAAAREGDFKPTLPASSSHPSPDILSGVALGRQVASMSEEAEPRSREEKVQSTSQTPRKNPSEGSEGKNMKGAFERQGSSVEAKALHPIEDVPPSPACDAFSLPE</sequence>
<accession>A0A0G4FII0</accession>
<dbReference type="Gene3D" id="3.40.50.2300">
    <property type="match status" value="1"/>
</dbReference>
<feature type="region of interest" description="Disordered" evidence="5">
    <location>
        <begin position="2734"/>
        <end position="2786"/>
    </location>
</feature>
<dbReference type="PANTHER" id="PTHR11319">
    <property type="entry name" value="G PROTEIN-COUPLED RECEPTOR-RELATED"/>
    <property type="match status" value="1"/>
</dbReference>
<feature type="transmembrane region" description="Helical" evidence="6">
    <location>
        <begin position="1850"/>
        <end position="1875"/>
    </location>
</feature>
<evidence type="ECO:0000256" key="4">
    <source>
        <dbReference type="ARBA" id="ARBA00023136"/>
    </source>
</evidence>
<dbReference type="GO" id="GO:0016020">
    <property type="term" value="C:membrane"/>
    <property type="evidence" value="ECO:0007669"/>
    <property type="project" value="UniProtKB-SubCell"/>
</dbReference>
<evidence type="ECO:0000256" key="2">
    <source>
        <dbReference type="ARBA" id="ARBA00022692"/>
    </source>
</evidence>
<feature type="domain" description="Receptor ligand binding region" evidence="8">
    <location>
        <begin position="93"/>
        <end position="201"/>
    </location>
</feature>
<feature type="region of interest" description="Disordered" evidence="5">
    <location>
        <begin position="3021"/>
        <end position="3133"/>
    </location>
</feature>
<dbReference type="Gene3D" id="2.10.50.10">
    <property type="entry name" value="Tumor Necrosis Factor Receptor, subunit A, domain 2"/>
    <property type="match status" value="1"/>
</dbReference>
<evidence type="ECO:0000259" key="8">
    <source>
        <dbReference type="Pfam" id="PF01094"/>
    </source>
</evidence>
<feature type="region of interest" description="Disordered" evidence="5">
    <location>
        <begin position="1747"/>
        <end position="1777"/>
    </location>
</feature>
<evidence type="ECO:0000256" key="5">
    <source>
        <dbReference type="SAM" id="MobiDB-lite"/>
    </source>
</evidence>